<dbReference type="SUPFAM" id="SSF51261">
    <property type="entry name" value="Duplicated hybrid motif"/>
    <property type="match status" value="1"/>
</dbReference>
<dbReference type="RefSeq" id="WP_344224799.1">
    <property type="nucleotide sequence ID" value="NZ_BAAAQA010000018.1"/>
</dbReference>
<dbReference type="EMBL" id="BAAAQA010000018">
    <property type="protein sequence ID" value="GAA2118701.1"/>
    <property type="molecule type" value="Genomic_DNA"/>
</dbReference>
<proteinExistence type="predicted"/>
<reference evidence="4 5" key="1">
    <citation type="journal article" date="2019" name="Int. J. Syst. Evol. Microbiol.">
        <title>The Global Catalogue of Microorganisms (GCM) 10K type strain sequencing project: providing services to taxonomists for standard genome sequencing and annotation.</title>
        <authorList>
            <consortium name="The Broad Institute Genomics Platform"/>
            <consortium name="The Broad Institute Genome Sequencing Center for Infectious Disease"/>
            <person name="Wu L."/>
            <person name="Ma J."/>
        </authorList>
    </citation>
    <scope>NUCLEOTIDE SEQUENCE [LARGE SCALE GENOMIC DNA]</scope>
    <source>
        <strain evidence="4 5">JCM 15914</strain>
    </source>
</reference>
<evidence type="ECO:0000313" key="4">
    <source>
        <dbReference type="EMBL" id="GAA2118701.1"/>
    </source>
</evidence>
<organism evidence="4 5">
    <name type="scientific">Kocuria atrinae</name>
    <dbReference type="NCBI Taxonomy" id="592377"/>
    <lineage>
        <taxon>Bacteria</taxon>
        <taxon>Bacillati</taxon>
        <taxon>Actinomycetota</taxon>
        <taxon>Actinomycetes</taxon>
        <taxon>Micrococcales</taxon>
        <taxon>Micrococcaceae</taxon>
        <taxon>Kocuria</taxon>
    </lineage>
</organism>
<name>A0ABN2XY06_9MICC</name>
<sequence length="190" mass="19705">MVPDDAALAPSQPTSRSMHGHQSRALTALAALCLVLGSALGGGVLGSQPAAAAGGWTWPVKPKPAVTRTFQPPAQKWLSGHRGVDLSATPGTEVRSPAAGTVTFTGVVVDRPVITVDHGDGLKSSFEPIDATVKRGQTVARGQVIGTIASAGHCPPANCVHWGVRRDGEYVNPLQFVQDMRPSVLLPVPE</sequence>
<dbReference type="Gene3D" id="2.70.70.10">
    <property type="entry name" value="Glucose Permease (Domain IIA)"/>
    <property type="match status" value="1"/>
</dbReference>
<evidence type="ECO:0000313" key="5">
    <source>
        <dbReference type="Proteomes" id="UP001500166"/>
    </source>
</evidence>
<dbReference type="Proteomes" id="UP001500166">
    <property type="component" value="Unassembled WGS sequence"/>
</dbReference>
<dbReference type="PANTHER" id="PTHR21666:SF289">
    <property type="entry name" value="L-ALA--D-GLU ENDOPEPTIDASE"/>
    <property type="match status" value="1"/>
</dbReference>
<comment type="caution">
    <text evidence="4">The sequence shown here is derived from an EMBL/GenBank/DDBJ whole genome shotgun (WGS) entry which is preliminary data.</text>
</comment>
<dbReference type="PANTHER" id="PTHR21666">
    <property type="entry name" value="PEPTIDASE-RELATED"/>
    <property type="match status" value="1"/>
</dbReference>
<evidence type="ECO:0000256" key="1">
    <source>
        <dbReference type="ARBA" id="ARBA00022729"/>
    </source>
</evidence>
<dbReference type="InterPro" id="IPR050570">
    <property type="entry name" value="Cell_wall_metabolism_enzyme"/>
</dbReference>
<keyword evidence="1" id="KW-0732">Signal</keyword>
<gene>
    <name evidence="4" type="ORF">GCM10009824_19170</name>
</gene>
<feature type="region of interest" description="Disordered" evidence="2">
    <location>
        <begin position="1"/>
        <end position="20"/>
    </location>
</feature>
<accession>A0ABN2XY06</accession>
<protein>
    <recommendedName>
        <fullName evidence="3">M23ase beta-sheet core domain-containing protein</fullName>
    </recommendedName>
</protein>
<dbReference type="InterPro" id="IPR011055">
    <property type="entry name" value="Dup_hybrid_motif"/>
</dbReference>
<evidence type="ECO:0000256" key="2">
    <source>
        <dbReference type="SAM" id="MobiDB-lite"/>
    </source>
</evidence>
<dbReference type="CDD" id="cd12797">
    <property type="entry name" value="M23_peptidase"/>
    <property type="match status" value="1"/>
</dbReference>
<evidence type="ECO:0000259" key="3">
    <source>
        <dbReference type="Pfam" id="PF01551"/>
    </source>
</evidence>
<dbReference type="Pfam" id="PF01551">
    <property type="entry name" value="Peptidase_M23"/>
    <property type="match status" value="1"/>
</dbReference>
<keyword evidence="5" id="KW-1185">Reference proteome</keyword>
<feature type="domain" description="M23ase beta-sheet core" evidence="3">
    <location>
        <begin position="80"/>
        <end position="173"/>
    </location>
</feature>
<dbReference type="InterPro" id="IPR016047">
    <property type="entry name" value="M23ase_b-sheet_dom"/>
</dbReference>